<dbReference type="EC" id="5.1.3.32" evidence="5"/>
<evidence type="ECO:0000256" key="3">
    <source>
        <dbReference type="ARBA" id="ARBA00023277"/>
    </source>
</evidence>
<keyword evidence="1" id="KW-0963">Cytoplasm</keyword>
<evidence type="ECO:0000256" key="4">
    <source>
        <dbReference type="ARBA" id="ARBA00023308"/>
    </source>
</evidence>
<reference evidence="5" key="1">
    <citation type="submission" date="2019-08" db="EMBL/GenBank/DDBJ databases">
        <authorList>
            <person name="Kucharzyk K."/>
            <person name="Murdoch R.W."/>
            <person name="Higgins S."/>
            <person name="Loffler F."/>
        </authorList>
    </citation>
    <scope>NUCLEOTIDE SEQUENCE</scope>
</reference>
<dbReference type="PANTHER" id="PTHR34389:SF2">
    <property type="entry name" value="L-RHAMNOSE MUTAROTASE"/>
    <property type="match status" value="1"/>
</dbReference>
<dbReference type="Gene3D" id="3.30.70.100">
    <property type="match status" value="1"/>
</dbReference>
<evidence type="ECO:0000313" key="5">
    <source>
        <dbReference type="EMBL" id="MPM29342.1"/>
    </source>
</evidence>
<dbReference type="GO" id="GO:0019301">
    <property type="term" value="P:rhamnose catabolic process"/>
    <property type="evidence" value="ECO:0007669"/>
    <property type="project" value="TreeGrafter"/>
</dbReference>
<proteinExistence type="inferred from homology"/>
<organism evidence="5">
    <name type="scientific">bioreactor metagenome</name>
    <dbReference type="NCBI Taxonomy" id="1076179"/>
    <lineage>
        <taxon>unclassified sequences</taxon>
        <taxon>metagenomes</taxon>
        <taxon>ecological metagenomes</taxon>
    </lineage>
</organism>
<dbReference type="SUPFAM" id="SSF54909">
    <property type="entry name" value="Dimeric alpha+beta barrel"/>
    <property type="match status" value="1"/>
</dbReference>
<dbReference type="InterPro" id="IPR011008">
    <property type="entry name" value="Dimeric_a/b-barrel"/>
</dbReference>
<dbReference type="InterPro" id="IPR008000">
    <property type="entry name" value="Rham/fucose_mutarotase"/>
</dbReference>
<keyword evidence="4" id="KW-0684">Rhamnose metabolism</keyword>
<evidence type="ECO:0000256" key="1">
    <source>
        <dbReference type="ARBA" id="ARBA00022490"/>
    </source>
</evidence>
<dbReference type="Pfam" id="PF05336">
    <property type="entry name" value="rhaM"/>
    <property type="match status" value="1"/>
</dbReference>
<comment type="caution">
    <text evidence="5">The sequence shown here is derived from an EMBL/GenBank/DDBJ whole genome shotgun (WGS) entry which is preliminary data.</text>
</comment>
<dbReference type="GO" id="GO:0062192">
    <property type="term" value="F:L-rhamnose mutarotase activity"/>
    <property type="evidence" value="ECO:0007669"/>
    <property type="project" value="UniProtKB-EC"/>
</dbReference>
<sequence>MRKAFVMQLKKGCEAEYQKRHNEIWPELKALLSESGVFDYTIFLERETGKLFAFQQVKGQAGSQGLGGNPIVQKWWAYMADLMETHPDNSPVSTPLEEVFHMD</sequence>
<dbReference type="AlphaFoldDB" id="A0A644YL21"/>
<accession>A0A644YL21</accession>
<dbReference type="NCBIfam" id="TIGR02625">
    <property type="entry name" value="YiiL_rotase"/>
    <property type="match status" value="1"/>
</dbReference>
<gene>
    <name evidence="5" type="primary">rhaM_4</name>
    <name evidence="5" type="ORF">SDC9_75882</name>
</gene>
<dbReference type="HAMAP" id="MF_01663">
    <property type="entry name" value="L_rham_rotase"/>
    <property type="match status" value="1"/>
</dbReference>
<keyword evidence="3" id="KW-0119">Carbohydrate metabolism</keyword>
<evidence type="ECO:0000256" key="2">
    <source>
        <dbReference type="ARBA" id="ARBA00023235"/>
    </source>
</evidence>
<name>A0A644YL21_9ZZZZ</name>
<protein>
    <submittedName>
        <fullName evidence="5">L-rhamnose mutarotase</fullName>
        <ecNumber evidence="5">5.1.3.32</ecNumber>
    </submittedName>
</protein>
<keyword evidence="2 5" id="KW-0413">Isomerase</keyword>
<dbReference type="GO" id="GO:0005737">
    <property type="term" value="C:cytoplasm"/>
    <property type="evidence" value="ECO:0007669"/>
    <property type="project" value="InterPro"/>
</dbReference>
<dbReference type="EMBL" id="VSSQ01005487">
    <property type="protein sequence ID" value="MPM29342.1"/>
    <property type="molecule type" value="Genomic_DNA"/>
</dbReference>
<dbReference type="PANTHER" id="PTHR34389">
    <property type="entry name" value="L-RHAMNOSE MUTAROTASE"/>
    <property type="match status" value="1"/>
</dbReference>
<dbReference type="InterPro" id="IPR013448">
    <property type="entry name" value="L-rhamnose_mutarotase"/>
</dbReference>